<comment type="caution">
    <text evidence="2">The sequence shown here is derived from an EMBL/GenBank/DDBJ whole genome shotgun (WGS) entry which is preliminary data.</text>
</comment>
<evidence type="ECO:0000256" key="1">
    <source>
        <dbReference type="SAM" id="MobiDB-lite"/>
    </source>
</evidence>
<evidence type="ECO:0000313" key="3">
    <source>
        <dbReference type="Proteomes" id="UP001153269"/>
    </source>
</evidence>
<dbReference type="AlphaFoldDB" id="A0A9N7U898"/>
<gene>
    <name evidence="2" type="ORF">PLEPLA_LOCUS13644</name>
</gene>
<keyword evidence="3" id="KW-1185">Reference proteome</keyword>
<sequence length="119" mass="13555">MSAAPDNRGGGAKFGWKERDDTQQSIAVRPTETQLLPFVSPWTARHSSLRCAAVQWQRSTSHSHNSELPASRTVNRVEDVDMNQSDILVTPDHALRGARLQTHRRERKIIIGMTERERR</sequence>
<reference evidence="2" key="1">
    <citation type="submission" date="2020-03" db="EMBL/GenBank/DDBJ databases">
        <authorList>
            <person name="Weist P."/>
        </authorList>
    </citation>
    <scope>NUCLEOTIDE SEQUENCE</scope>
</reference>
<protein>
    <submittedName>
        <fullName evidence="2">Uncharacterized protein</fullName>
    </submittedName>
</protein>
<dbReference type="EMBL" id="CADEAL010000827">
    <property type="protein sequence ID" value="CAB1425711.1"/>
    <property type="molecule type" value="Genomic_DNA"/>
</dbReference>
<evidence type="ECO:0000313" key="2">
    <source>
        <dbReference type="EMBL" id="CAB1425711.1"/>
    </source>
</evidence>
<name>A0A9N7U898_PLEPL</name>
<feature type="region of interest" description="Disordered" evidence="1">
    <location>
        <begin position="1"/>
        <end position="27"/>
    </location>
</feature>
<dbReference type="Proteomes" id="UP001153269">
    <property type="component" value="Unassembled WGS sequence"/>
</dbReference>
<accession>A0A9N7U898</accession>
<organism evidence="2 3">
    <name type="scientific">Pleuronectes platessa</name>
    <name type="common">European plaice</name>
    <dbReference type="NCBI Taxonomy" id="8262"/>
    <lineage>
        <taxon>Eukaryota</taxon>
        <taxon>Metazoa</taxon>
        <taxon>Chordata</taxon>
        <taxon>Craniata</taxon>
        <taxon>Vertebrata</taxon>
        <taxon>Euteleostomi</taxon>
        <taxon>Actinopterygii</taxon>
        <taxon>Neopterygii</taxon>
        <taxon>Teleostei</taxon>
        <taxon>Neoteleostei</taxon>
        <taxon>Acanthomorphata</taxon>
        <taxon>Carangaria</taxon>
        <taxon>Pleuronectiformes</taxon>
        <taxon>Pleuronectoidei</taxon>
        <taxon>Pleuronectidae</taxon>
        <taxon>Pleuronectes</taxon>
    </lineage>
</organism>
<proteinExistence type="predicted"/>